<dbReference type="Proteomes" id="UP000472320">
    <property type="component" value="Unassembled WGS sequence"/>
</dbReference>
<feature type="transmembrane region" description="Helical" evidence="9">
    <location>
        <begin position="189"/>
        <end position="212"/>
    </location>
</feature>
<protein>
    <submittedName>
        <fullName evidence="11">Sodium:proton antiporter</fullName>
    </submittedName>
</protein>
<keyword evidence="8 9" id="KW-0472">Membrane</keyword>
<dbReference type="RefSeq" id="WP_155453007.1">
    <property type="nucleotide sequence ID" value="NZ_WNKX01000003.1"/>
</dbReference>
<dbReference type="AlphaFoldDB" id="A0A6L6QDD6"/>
<evidence type="ECO:0000256" key="1">
    <source>
        <dbReference type="ARBA" id="ARBA00004651"/>
    </source>
</evidence>
<feature type="transmembrane region" description="Helical" evidence="9">
    <location>
        <begin position="338"/>
        <end position="363"/>
    </location>
</feature>
<keyword evidence="4" id="KW-1003">Cell membrane</keyword>
<evidence type="ECO:0000256" key="9">
    <source>
        <dbReference type="SAM" id="Phobius"/>
    </source>
</evidence>
<evidence type="ECO:0000256" key="7">
    <source>
        <dbReference type="ARBA" id="ARBA00023065"/>
    </source>
</evidence>
<dbReference type="PANTHER" id="PTHR32507:SF8">
    <property type="entry name" value="CNH1P"/>
    <property type="match status" value="1"/>
</dbReference>
<dbReference type="GO" id="GO:1902600">
    <property type="term" value="P:proton transmembrane transport"/>
    <property type="evidence" value="ECO:0007669"/>
    <property type="project" value="InterPro"/>
</dbReference>
<gene>
    <name evidence="11" type="ORF">GM658_05570</name>
</gene>
<evidence type="ECO:0000259" key="10">
    <source>
        <dbReference type="Pfam" id="PF00999"/>
    </source>
</evidence>
<dbReference type="OrthoDB" id="9810860at2"/>
<evidence type="ECO:0000256" key="2">
    <source>
        <dbReference type="ARBA" id="ARBA00022448"/>
    </source>
</evidence>
<keyword evidence="12" id="KW-1185">Reference proteome</keyword>
<feature type="transmembrane region" description="Helical" evidence="9">
    <location>
        <begin position="232"/>
        <end position="261"/>
    </location>
</feature>
<dbReference type="EMBL" id="WNKX01000003">
    <property type="protein sequence ID" value="MTW10064.1"/>
    <property type="molecule type" value="Genomic_DNA"/>
</dbReference>
<dbReference type="InterPro" id="IPR038770">
    <property type="entry name" value="Na+/solute_symporter_sf"/>
</dbReference>
<name>A0A6L6QDD6_9BURK</name>
<evidence type="ECO:0000256" key="8">
    <source>
        <dbReference type="ARBA" id="ARBA00023136"/>
    </source>
</evidence>
<dbReference type="PANTHER" id="PTHR32507">
    <property type="entry name" value="NA(+)/H(+) ANTIPORTER 1"/>
    <property type="match status" value="1"/>
</dbReference>
<feature type="domain" description="Cation/H+ exchanger transmembrane" evidence="10">
    <location>
        <begin position="17"/>
        <end position="265"/>
    </location>
</feature>
<keyword evidence="3" id="KW-0050">Antiport</keyword>
<evidence type="ECO:0000256" key="3">
    <source>
        <dbReference type="ARBA" id="ARBA00022449"/>
    </source>
</evidence>
<dbReference type="GO" id="GO:0005886">
    <property type="term" value="C:plasma membrane"/>
    <property type="evidence" value="ECO:0007669"/>
    <property type="project" value="UniProtKB-SubCell"/>
</dbReference>
<feature type="transmembrane region" description="Helical" evidence="9">
    <location>
        <begin position="94"/>
        <end position="115"/>
    </location>
</feature>
<evidence type="ECO:0000256" key="4">
    <source>
        <dbReference type="ARBA" id="ARBA00022475"/>
    </source>
</evidence>
<keyword evidence="5 9" id="KW-0812">Transmembrane</keyword>
<keyword evidence="2" id="KW-0813">Transport</keyword>
<feature type="transmembrane region" description="Helical" evidence="9">
    <location>
        <begin position="6"/>
        <end position="25"/>
    </location>
</feature>
<reference evidence="11 12" key="1">
    <citation type="submission" date="2019-11" db="EMBL/GenBank/DDBJ databases">
        <title>Type strains purchased from KCTC, JCM and DSMZ.</title>
        <authorList>
            <person name="Lu H."/>
        </authorList>
    </citation>
    <scope>NUCLEOTIDE SEQUENCE [LARGE SCALE GENOMIC DNA]</scope>
    <source>
        <strain evidence="11 12">JCM 31587</strain>
    </source>
</reference>
<evidence type="ECO:0000256" key="5">
    <source>
        <dbReference type="ARBA" id="ARBA00022692"/>
    </source>
</evidence>
<dbReference type="Gene3D" id="1.20.1530.20">
    <property type="match status" value="1"/>
</dbReference>
<sequence>MSIATWVLLGGSILIAMMLIGTLVTRLPLSGAMIYLGLGVLLSPSGFGVLVLDPIAQAPSLELVAEAALLISLFSVGLKFEVPMLDRRWIAPYRLAFLSMAVTVGAIAAIGVYGIGLPPGLAILLGGILAPTDPVLASAIQSRPGAEHDAMRLSLAGEGALNDGTAFPLVLLGLGFMQLHDLGDWGWSWWLIDVVWSTVGGMVMGTLIGALLGKLVIHLRTRHHSAIGMDEFLSLGVIAVSFGAAQSCLASGFLSVFFAGLALRRARNFPLAGTLPLPRGGAAHEHDAEDRATHSHHASGVMTRAVLGFNEQLERIAELGMVMMIGAMLPAIGHLSSLWWFVPLVFLVVRPASVVVGMLGAGVPLYKQALVGWLGIRGIGSIYYLVFALNHGVTEAFAPALVSLTLGTVAASILAHGITVQPLMTWYERHSVK</sequence>
<dbReference type="GO" id="GO:0015297">
    <property type="term" value="F:antiporter activity"/>
    <property type="evidence" value="ECO:0007669"/>
    <property type="project" value="UniProtKB-KW"/>
</dbReference>
<keyword evidence="6 9" id="KW-1133">Transmembrane helix</keyword>
<feature type="transmembrane region" description="Helical" evidence="9">
    <location>
        <begin position="63"/>
        <end position="82"/>
    </location>
</feature>
<comment type="subcellular location">
    <subcellularLocation>
        <location evidence="1">Cell membrane</location>
        <topology evidence="1">Multi-pass membrane protein</topology>
    </subcellularLocation>
</comment>
<feature type="transmembrane region" description="Helical" evidence="9">
    <location>
        <begin position="396"/>
        <end position="420"/>
    </location>
</feature>
<keyword evidence="7" id="KW-0406">Ion transport</keyword>
<evidence type="ECO:0000256" key="6">
    <source>
        <dbReference type="ARBA" id="ARBA00022989"/>
    </source>
</evidence>
<dbReference type="Pfam" id="PF00999">
    <property type="entry name" value="Na_H_Exchanger"/>
    <property type="match status" value="1"/>
</dbReference>
<proteinExistence type="predicted"/>
<organism evidence="11 12">
    <name type="scientific">Massilia eburnea</name>
    <dbReference type="NCBI Taxonomy" id="1776165"/>
    <lineage>
        <taxon>Bacteria</taxon>
        <taxon>Pseudomonadati</taxon>
        <taxon>Pseudomonadota</taxon>
        <taxon>Betaproteobacteria</taxon>
        <taxon>Burkholderiales</taxon>
        <taxon>Oxalobacteraceae</taxon>
        <taxon>Telluria group</taxon>
        <taxon>Massilia</taxon>
    </lineage>
</organism>
<comment type="caution">
    <text evidence="11">The sequence shown here is derived from an EMBL/GenBank/DDBJ whole genome shotgun (WGS) entry which is preliminary data.</text>
</comment>
<evidence type="ECO:0000313" key="12">
    <source>
        <dbReference type="Proteomes" id="UP000472320"/>
    </source>
</evidence>
<dbReference type="InterPro" id="IPR006153">
    <property type="entry name" value="Cation/H_exchanger_TM"/>
</dbReference>
<evidence type="ECO:0000313" key="11">
    <source>
        <dbReference type="EMBL" id="MTW10064.1"/>
    </source>
</evidence>
<accession>A0A6L6QDD6</accession>
<feature type="transmembrane region" description="Helical" evidence="9">
    <location>
        <begin position="32"/>
        <end position="51"/>
    </location>
</feature>